<gene>
    <name evidence="1" type="ORF">RND71_032813</name>
</gene>
<dbReference type="Proteomes" id="UP001291623">
    <property type="component" value="Unassembled WGS sequence"/>
</dbReference>
<accession>A0AAE1R866</accession>
<evidence type="ECO:0000313" key="1">
    <source>
        <dbReference type="EMBL" id="KAK4346474.1"/>
    </source>
</evidence>
<dbReference type="EMBL" id="JAVYJV010000018">
    <property type="protein sequence ID" value="KAK4346474.1"/>
    <property type="molecule type" value="Genomic_DNA"/>
</dbReference>
<keyword evidence="2" id="KW-1185">Reference proteome</keyword>
<sequence>MLMKNRPETEESNTFFPEFSDNHKQNIKYKKIEIFTRPESVFLKFSDNQQQTIKDNFCKIYPTRILARPDRNSDPTGKQCRIRETHLFPMQISDNQ</sequence>
<organism evidence="1 2">
    <name type="scientific">Anisodus tanguticus</name>
    <dbReference type="NCBI Taxonomy" id="243964"/>
    <lineage>
        <taxon>Eukaryota</taxon>
        <taxon>Viridiplantae</taxon>
        <taxon>Streptophyta</taxon>
        <taxon>Embryophyta</taxon>
        <taxon>Tracheophyta</taxon>
        <taxon>Spermatophyta</taxon>
        <taxon>Magnoliopsida</taxon>
        <taxon>eudicotyledons</taxon>
        <taxon>Gunneridae</taxon>
        <taxon>Pentapetalae</taxon>
        <taxon>asterids</taxon>
        <taxon>lamiids</taxon>
        <taxon>Solanales</taxon>
        <taxon>Solanaceae</taxon>
        <taxon>Solanoideae</taxon>
        <taxon>Hyoscyameae</taxon>
        <taxon>Anisodus</taxon>
    </lineage>
</organism>
<proteinExistence type="predicted"/>
<comment type="caution">
    <text evidence="1">The sequence shown here is derived from an EMBL/GenBank/DDBJ whole genome shotgun (WGS) entry which is preliminary data.</text>
</comment>
<protein>
    <submittedName>
        <fullName evidence="1">Uncharacterized protein</fullName>
    </submittedName>
</protein>
<reference evidence="1" key="1">
    <citation type="submission" date="2023-12" db="EMBL/GenBank/DDBJ databases">
        <title>Genome assembly of Anisodus tanguticus.</title>
        <authorList>
            <person name="Wang Y.-J."/>
        </authorList>
    </citation>
    <scope>NUCLEOTIDE SEQUENCE</scope>
    <source>
        <strain evidence="1">KB-2021</strain>
        <tissue evidence="1">Leaf</tissue>
    </source>
</reference>
<evidence type="ECO:0000313" key="2">
    <source>
        <dbReference type="Proteomes" id="UP001291623"/>
    </source>
</evidence>
<dbReference type="AlphaFoldDB" id="A0AAE1R866"/>
<name>A0AAE1R866_9SOLA</name>